<organism evidence="7 8">
    <name type="scientific">Ancylobacter novellus (strain ATCC 8093 / DSM 506 / JCM 20403 / CCM 1077 / IAM 12100 / NBRC 12443 / NCIMB 10456)</name>
    <name type="common">Starkeya novella</name>
    <dbReference type="NCBI Taxonomy" id="639283"/>
    <lineage>
        <taxon>Bacteria</taxon>
        <taxon>Pseudomonadati</taxon>
        <taxon>Pseudomonadota</taxon>
        <taxon>Alphaproteobacteria</taxon>
        <taxon>Hyphomicrobiales</taxon>
        <taxon>Xanthobacteraceae</taxon>
        <taxon>Ancylobacter</taxon>
    </lineage>
</organism>
<reference evidence="7 8" key="1">
    <citation type="journal article" date="2012" name="Stand. Genomic Sci.">
        <title>Complete genome sequence of the facultatively chemolithoautotrophic and methylotrophic alpha Proteobacterium Starkeya novella type strain (ATCC 8093(T)).</title>
        <authorList>
            <person name="Kappler U."/>
            <person name="Davenport K."/>
            <person name="Beatson S."/>
            <person name="Lucas S."/>
            <person name="Lapidus A."/>
            <person name="Copeland A."/>
            <person name="Berry K.W."/>
            <person name="Glavina Del Rio T."/>
            <person name="Hammon N."/>
            <person name="Dalin E."/>
            <person name="Tice H."/>
            <person name="Pitluck S."/>
            <person name="Richardson P."/>
            <person name="Bruce D."/>
            <person name="Goodwin L.A."/>
            <person name="Han C."/>
            <person name="Tapia R."/>
            <person name="Detter J.C."/>
            <person name="Chang Y.J."/>
            <person name="Jeffries C.D."/>
            <person name="Land M."/>
            <person name="Hauser L."/>
            <person name="Kyrpides N.C."/>
            <person name="Goker M."/>
            <person name="Ivanova N."/>
            <person name="Klenk H.P."/>
            <person name="Woyke T."/>
        </authorList>
    </citation>
    <scope>NUCLEOTIDE SEQUENCE [LARGE SCALE GENOMIC DNA]</scope>
    <source>
        <strain evidence="8">ATCC 8093 / DSM 506 / JCM 20403 / CCM 1077 / IAM 12100 / NBRC 12443 / NCIMB 10456</strain>
    </source>
</reference>
<evidence type="ECO:0000259" key="6">
    <source>
        <dbReference type="Pfam" id="PF22029"/>
    </source>
</evidence>
<feature type="domain" description="RNA polymerase sigma factor 70 region 4 type 2" evidence="5">
    <location>
        <begin position="115"/>
        <end position="167"/>
    </location>
</feature>
<evidence type="ECO:0000256" key="2">
    <source>
        <dbReference type="ARBA" id="ARBA00023015"/>
    </source>
</evidence>
<evidence type="ECO:0000259" key="5">
    <source>
        <dbReference type="Pfam" id="PF08281"/>
    </source>
</evidence>
<keyword evidence="3" id="KW-0731">Sigma factor</keyword>
<dbReference type="NCBIfam" id="TIGR02937">
    <property type="entry name" value="sigma70-ECF"/>
    <property type="match status" value="1"/>
</dbReference>
<sequence>MAEARLSSKGATVNHEMVRLIEPLIPALRRYARALMRERAAADDLVQDCLERAISRWHQRRPTDDARAWVFTILHNLAMTRLRRAAQRPVHVALDDADAANLASAAPQEQSLRHRDLLNALAQLPDEQRTVLLLVTVEELSYADAARVLDVPIGTIMSRLSRARERLAKLMSAEPRAYVSPPYFRSVK</sequence>
<protein>
    <submittedName>
        <fullName evidence="7">RNA polymerase, sigma-24 subunit, ECF subfamily</fullName>
    </submittedName>
</protein>
<dbReference type="InterPro" id="IPR013325">
    <property type="entry name" value="RNA_pol_sigma_r2"/>
</dbReference>
<dbReference type="PANTHER" id="PTHR43133:SF25">
    <property type="entry name" value="RNA POLYMERASE SIGMA FACTOR RFAY-RELATED"/>
    <property type="match status" value="1"/>
</dbReference>
<evidence type="ECO:0000313" key="7">
    <source>
        <dbReference type="EMBL" id="ADH88314.1"/>
    </source>
</evidence>
<dbReference type="Pfam" id="PF22029">
    <property type="entry name" value="PhyR_sigma2"/>
    <property type="match status" value="1"/>
</dbReference>
<keyword evidence="2" id="KW-0805">Transcription regulation</keyword>
<feature type="domain" description="PhyR sigma2" evidence="6">
    <location>
        <begin position="21"/>
        <end position="75"/>
    </location>
</feature>
<gene>
    <name evidence="7" type="ordered locus">Snov_0992</name>
</gene>
<keyword evidence="4" id="KW-0804">Transcription</keyword>
<evidence type="ECO:0000256" key="1">
    <source>
        <dbReference type="ARBA" id="ARBA00010641"/>
    </source>
</evidence>
<dbReference type="Gene3D" id="1.10.10.10">
    <property type="entry name" value="Winged helix-like DNA-binding domain superfamily/Winged helix DNA-binding domain"/>
    <property type="match status" value="1"/>
</dbReference>
<dbReference type="Proteomes" id="UP000006633">
    <property type="component" value="Chromosome"/>
</dbReference>
<dbReference type="EMBL" id="CP002026">
    <property type="protein sequence ID" value="ADH88314.1"/>
    <property type="molecule type" value="Genomic_DNA"/>
</dbReference>
<dbReference type="Gene3D" id="1.10.1740.10">
    <property type="match status" value="1"/>
</dbReference>
<dbReference type="KEGG" id="sno:Snov_0992"/>
<dbReference type="GO" id="GO:0006352">
    <property type="term" value="P:DNA-templated transcription initiation"/>
    <property type="evidence" value="ECO:0007669"/>
    <property type="project" value="InterPro"/>
</dbReference>
<dbReference type="eggNOG" id="COG1595">
    <property type="taxonomic scope" value="Bacteria"/>
</dbReference>
<dbReference type="RefSeq" id="WP_013165819.1">
    <property type="nucleotide sequence ID" value="NC_014217.1"/>
</dbReference>
<dbReference type="InterPro" id="IPR053866">
    <property type="entry name" value="PhyR_sigma2"/>
</dbReference>
<dbReference type="SUPFAM" id="SSF88946">
    <property type="entry name" value="Sigma2 domain of RNA polymerase sigma factors"/>
    <property type="match status" value="1"/>
</dbReference>
<dbReference type="GO" id="GO:0003677">
    <property type="term" value="F:DNA binding"/>
    <property type="evidence" value="ECO:0007669"/>
    <property type="project" value="InterPro"/>
</dbReference>
<evidence type="ECO:0000313" key="8">
    <source>
        <dbReference type="Proteomes" id="UP000006633"/>
    </source>
</evidence>
<dbReference type="InterPro" id="IPR013324">
    <property type="entry name" value="RNA_pol_sigma_r3/r4-like"/>
</dbReference>
<accession>D7A6U0</accession>
<dbReference type="GO" id="GO:0016987">
    <property type="term" value="F:sigma factor activity"/>
    <property type="evidence" value="ECO:0007669"/>
    <property type="project" value="UniProtKB-KW"/>
</dbReference>
<proteinExistence type="inferred from homology"/>
<name>D7A6U0_ANCN5</name>
<dbReference type="STRING" id="639283.Snov_0992"/>
<dbReference type="InterPro" id="IPR013249">
    <property type="entry name" value="RNA_pol_sigma70_r4_t2"/>
</dbReference>
<evidence type="ECO:0000256" key="3">
    <source>
        <dbReference type="ARBA" id="ARBA00023082"/>
    </source>
</evidence>
<dbReference type="InterPro" id="IPR039425">
    <property type="entry name" value="RNA_pol_sigma-70-like"/>
</dbReference>
<dbReference type="PANTHER" id="PTHR43133">
    <property type="entry name" value="RNA POLYMERASE ECF-TYPE SIGMA FACTO"/>
    <property type="match status" value="1"/>
</dbReference>
<dbReference type="SUPFAM" id="SSF88659">
    <property type="entry name" value="Sigma3 and sigma4 domains of RNA polymerase sigma factors"/>
    <property type="match status" value="1"/>
</dbReference>
<comment type="similarity">
    <text evidence="1">Belongs to the sigma-70 factor family. ECF subfamily.</text>
</comment>
<evidence type="ECO:0000256" key="4">
    <source>
        <dbReference type="ARBA" id="ARBA00023163"/>
    </source>
</evidence>
<dbReference type="AlphaFoldDB" id="D7A6U0"/>
<dbReference type="CDD" id="cd06171">
    <property type="entry name" value="Sigma70_r4"/>
    <property type="match status" value="1"/>
</dbReference>
<dbReference type="InterPro" id="IPR014284">
    <property type="entry name" value="RNA_pol_sigma-70_dom"/>
</dbReference>
<dbReference type="Pfam" id="PF08281">
    <property type="entry name" value="Sigma70_r4_2"/>
    <property type="match status" value="1"/>
</dbReference>
<dbReference type="HOGENOM" id="CLU_047691_1_4_5"/>
<dbReference type="InterPro" id="IPR036388">
    <property type="entry name" value="WH-like_DNA-bd_sf"/>
</dbReference>
<keyword evidence="8" id="KW-1185">Reference proteome</keyword>